<name>A0ABD1Q7Y3_9LAMI</name>
<feature type="compositionally biased region" description="Polar residues" evidence="1">
    <location>
        <begin position="1"/>
        <end position="10"/>
    </location>
</feature>
<comment type="caution">
    <text evidence="2">The sequence shown here is derived from an EMBL/GenBank/DDBJ whole genome shotgun (WGS) entry which is preliminary data.</text>
</comment>
<dbReference type="EMBL" id="JBFOLK010000012">
    <property type="protein sequence ID" value="KAL2472309.1"/>
    <property type="molecule type" value="Genomic_DNA"/>
</dbReference>
<dbReference type="PANTHER" id="PTHR33416:SF17">
    <property type="entry name" value="PROTEIN KAKU4"/>
    <property type="match status" value="1"/>
</dbReference>
<evidence type="ECO:0000256" key="1">
    <source>
        <dbReference type="SAM" id="MobiDB-lite"/>
    </source>
</evidence>
<dbReference type="Proteomes" id="UP001604336">
    <property type="component" value="Unassembled WGS sequence"/>
</dbReference>
<reference evidence="3" key="1">
    <citation type="submission" date="2024-07" db="EMBL/GenBank/DDBJ databases">
        <title>Two chromosome-level genome assemblies of Korean endemic species Abeliophyllum distichum and Forsythia ovata (Oleaceae).</title>
        <authorList>
            <person name="Jang H."/>
        </authorList>
    </citation>
    <scope>NUCLEOTIDE SEQUENCE [LARGE SCALE GENOMIC DNA]</scope>
</reference>
<proteinExistence type="predicted"/>
<dbReference type="PANTHER" id="PTHR33416">
    <property type="entry name" value="NUCLEAR PORE COMPLEX PROTEIN NUP1"/>
    <property type="match status" value="1"/>
</dbReference>
<keyword evidence="3" id="KW-1185">Reference proteome</keyword>
<feature type="region of interest" description="Disordered" evidence="1">
    <location>
        <begin position="350"/>
        <end position="372"/>
    </location>
</feature>
<feature type="region of interest" description="Disordered" evidence="1">
    <location>
        <begin position="1"/>
        <end position="38"/>
    </location>
</feature>
<gene>
    <name evidence="2" type="ORF">Adt_40445</name>
</gene>
<feature type="compositionally biased region" description="Basic and acidic residues" evidence="1">
    <location>
        <begin position="350"/>
        <end position="366"/>
    </location>
</feature>
<accession>A0ABD1Q7Y3</accession>
<protein>
    <submittedName>
        <fullName evidence="2">Protein KAKU4</fullName>
    </submittedName>
</protein>
<evidence type="ECO:0000313" key="2">
    <source>
        <dbReference type="EMBL" id="KAL2472309.1"/>
    </source>
</evidence>
<organism evidence="2 3">
    <name type="scientific">Abeliophyllum distichum</name>
    <dbReference type="NCBI Taxonomy" id="126358"/>
    <lineage>
        <taxon>Eukaryota</taxon>
        <taxon>Viridiplantae</taxon>
        <taxon>Streptophyta</taxon>
        <taxon>Embryophyta</taxon>
        <taxon>Tracheophyta</taxon>
        <taxon>Spermatophyta</taxon>
        <taxon>Magnoliopsida</taxon>
        <taxon>eudicotyledons</taxon>
        <taxon>Gunneridae</taxon>
        <taxon>Pentapetalae</taxon>
        <taxon>asterids</taxon>
        <taxon>lamiids</taxon>
        <taxon>Lamiales</taxon>
        <taxon>Oleaceae</taxon>
        <taxon>Forsythieae</taxon>
        <taxon>Abeliophyllum</taxon>
    </lineage>
</organism>
<evidence type="ECO:0000313" key="3">
    <source>
        <dbReference type="Proteomes" id="UP001604336"/>
    </source>
</evidence>
<sequence length="372" mass="40810">MATASGSRSGTRGKIVSDRRMGRLSAVPYDRTPLPPPPRSPNWLSGAILHSALTLASGAGKILSSVLLSDSSSSSSSQYIDSASENDAVDVNDYEIPSHEVDKLSRKNGTSLQMINDRQESQFSARKSIIEQLIMHETFSREECDRLINIVDSRVMDYSTVEAGENGLHTDALRDIVSNETVDLYNKDVMEAKLWFEEKKMGLNAGSDLAHGTCGLNSAAVQPKQNSLSSGSWNIQEELRRVRLKATEDMLCSTSSKIDLSLFVVAPKSGQESLGFDILAAGVGEKMIEPKEPKPIDASLNLDAGVGTDPGVIAMNWLSVNQRRWHVSDKVNKENKKAAELKQERELKRLESSINYDGRKEQRGESKNPSTV</sequence>
<dbReference type="AlphaFoldDB" id="A0ABD1Q7Y3"/>